<dbReference type="PANTHER" id="PTHR33223">
    <property type="entry name" value="CCHC-TYPE DOMAIN-CONTAINING PROTEIN"/>
    <property type="match status" value="1"/>
</dbReference>
<reference evidence="3" key="1">
    <citation type="journal article" date="2017" name="Nature">
        <title>The sunflower genome provides insights into oil metabolism, flowering and Asterid evolution.</title>
        <authorList>
            <person name="Badouin H."/>
            <person name="Gouzy J."/>
            <person name="Grassa C.J."/>
            <person name="Murat F."/>
            <person name="Staton S.E."/>
            <person name="Cottret L."/>
            <person name="Lelandais-Briere C."/>
            <person name="Owens G.L."/>
            <person name="Carrere S."/>
            <person name="Mayjonade B."/>
            <person name="Legrand L."/>
            <person name="Gill N."/>
            <person name="Kane N.C."/>
            <person name="Bowers J.E."/>
            <person name="Hubner S."/>
            <person name="Bellec A."/>
            <person name="Berard A."/>
            <person name="Berges H."/>
            <person name="Blanchet N."/>
            <person name="Boniface M.C."/>
            <person name="Brunel D."/>
            <person name="Catrice O."/>
            <person name="Chaidir N."/>
            <person name="Claudel C."/>
            <person name="Donnadieu C."/>
            <person name="Faraut T."/>
            <person name="Fievet G."/>
            <person name="Helmstetter N."/>
            <person name="King M."/>
            <person name="Knapp S.J."/>
            <person name="Lai Z."/>
            <person name="Le Paslier M.C."/>
            <person name="Lippi Y."/>
            <person name="Lorenzon L."/>
            <person name="Mandel J.R."/>
            <person name="Marage G."/>
            <person name="Marchand G."/>
            <person name="Marquand E."/>
            <person name="Bret-Mestries E."/>
            <person name="Morien E."/>
            <person name="Nambeesan S."/>
            <person name="Nguyen T."/>
            <person name="Pegot-Espagnet P."/>
            <person name="Pouilly N."/>
            <person name="Raftis F."/>
            <person name="Sallet E."/>
            <person name="Schiex T."/>
            <person name="Thomas J."/>
            <person name="Vandecasteele C."/>
            <person name="Vares D."/>
            <person name="Vear F."/>
            <person name="Vautrin S."/>
            <person name="Crespi M."/>
            <person name="Mangin B."/>
            <person name="Burke J.M."/>
            <person name="Salse J."/>
            <person name="Munos S."/>
            <person name="Vincourt P."/>
            <person name="Rieseberg L.H."/>
            <person name="Langlade N.B."/>
        </authorList>
    </citation>
    <scope>NUCLEOTIDE SEQUENCE</scope>
    <source>
        <tissue evidence="3">Leaves</tissue>
    </source>
</reference>
<proteinExistence type="predicted"/>
<protein>
    <submittedName>
        <fullName evidence="3">Retrotransposon gag domain-containing protein</fullName>
    </submittedName>
</protein>
<feature type="domain" description="Retrotransposon gag" evidence="2">
    <location>
        <begin position="98"/>
        <end position="190"/>
    </location>
</feature>
<dbReference type="EMBL" id="MNCJ02000325">
    <property type="protein sequence ID" value="KAF5786798.1"/>
    <property type="molecule type" value="Genomic_DNA"/>
</dbReference>
<gene>
    <name evidence="3" type="ORF">HanXRQr2_Chr10g0445231</name>
</gene>
<sequence>MPPRRETRLPTTEAELQEWISQAIAQHEALLSEHSGGSSGNNPPHGYTYKQFLDCKPLNFDGTGGAVAFVRWTEKTDSVIRMSKCAPEHQVTYISGLFLDGALSWWNLQVHTLGEEAAYAMSWDEMKELMRKKYRSRAEIQKLETEFWNLKMDGPKIAEYVQRFHDLSRVVPYMVDPEFKRIERFIWGLAPQIMSMVTTSKPATITEAIDLSVALTEETIRLNKFSISDQKKKETHVESSGKNKRKFSNFKKSTNSSNKKKDVVTPRKNVSIYVKIRVLNSDYVKD</sequence>
<feature type="compositionally biased region" description="Basic and acidic residues" evidence="1">
    <location>
        <begin position="232"/>
        <end position="241"/>
    </location>
</feature>
<accession>A0A9K3HXP9</accession>
<evidence type="ECO:0000259" key="2">
    <source>
        <dbReference type="Pfam" id="PF03732"/>
    </source>
</evidence>
<name>A0A9K3HXP9_HELAN</name>
<dbReference type="Proteomes" id="UP000215914">
    <property type="component" value="Unassembled WGS sequence"/>
</dbReference>
<comment type="caution">
    <text evidence="3">The sequence shown here is derived from an EMBL/GenBank/DDBJ whole genome shotgun (WGS) entry which is preliminary data.</text>
</comment>
<keyword evidence="4" id="KW-1185">Reference proteome</keyword>
<reference evidence="3" key="2">
    <citation type="submission" date="2020-06" db="EMBL/GenBank/DDBJ databases">
        <title>Helianthus annuus Genome sequencing and assembly Release 2.</title>
        <authorList>
            <person name="Gouzy J."/>
            <person name="Langlade N."/>
            <person name="Munos S."/>
        </authorList>
    </citation>
    <scope>NUCLEOTIDE SEQUENCE</scope>
    <source>
        <tissue evidence="3">Leaves</tissue>
    </source>
</reference>
<evidence type="ECO:0000313" key="3">
    <source>
        <dbReference type="EMBL" id="KAF5786798.1"/>
    </source>
</evidence>
<dbReference type="Pfam" id="PF03732">
    <property type="entry name" value="Retrotrans_gag"/>
    <property type="match status" value="1"/>
</dbReference>
<organism evidence="3 4">
    <name type="scientific">Helianthus annuus</name>
    <name type="common">Common sunflower</name>
    <dbReference type="NCBI Taxonomy" id="4232"/>
    <lineage>
        <taxon>Eukaryota</taxon>
        <taxon>Viridiplantae</taxon>
        <taxon>Streptophyta</taxon>
        <taxon>Embryophyta</taxon>
        <taxon>Tracheophyta</taxon>
        <taxon>Spermatophyta</taxon>
        <taxon>Magnoliopsida</taxon>
        <taxon>eudicotyledons</taxon>
        <taxon>Gunneridae</taxon>
        <taxon>Pentapetalae</taxon>
        <taxon>asterids</taxon>
        <taxon>campanulids</taxon>
        <taxon>Asterales</taxon>
        <taxon>Asteraceae</taxon>
        <taxon>Asteroideae</taxon>
        <taxon>Heliantheae alliance</taxon>
        <taxon>Heliantheae</taxon>
        <taxon>Helianthus</taxon>
    </lineage>
</organism>
<dbReference type="AlphaFoldDB" id="A0A9K3HXP9"/>
<dbReference type="InterPro" id="IPR005162">
    <property type="entry name" value="Retrotrans_gag_dom"/>
</dbReference>
<dbReference type="Gramene" id="mRNA:HanXRQr2_Chr10g0445231">
    <property type="protein sequence ID" value="mRNA:HanXRQr2_Chr10g0445231"/>
    <property type="gene ID" value="HanXRQr2_Chr10g0445231"/>
</dbReference>
<feature type="region of interest" description="Disordered" evidence="1">
    <location>
        <begin position="232"/>
        <end position="263"/>
    </location>
</feature>
<evidence type="ECO:0000256" key="1">
    <source>
        <dbReference type="SAM" id="MobiDB-lite"/>
    </source>
</evidence>
<dbReference type="PANTHER" id="PTHR33223:SF11">
    <property type="entry name" value="ELEMENT PROTEIN, PUTATIVE-RELATED"/>
    <property type="match status" value="1"/>
</dbReference>
<evidence type="ECO:0000313" key="4">
    <source>
        <dbReference type="Proteomes" id="UP000215914"/>
    </source>
</evidence>